<evidence type="ECO:0000256" key="4">
    <source>
        <dbReference type="ARBA" id="ARBA00022801"/>
    </source>
</evidence>
<keyword evidence="12" id="KW-1185">Reference proteome</keyword>
<evidence type="ECO:0000313" key="12">
    <source>
        <dbReference type="Proteomes" id="UP000321927"/>
    </source>
</evidence>
<feature type="chain" id="PRO_5015909203" description="beta-N-acetylhexosaminidase" evidence="6">
    <location>
        <begin position="23"/>
        <end position="680"/>
    </location>
</feature>
<dbReference type="SUPFAM" id="SSF55545">
    <property type="entry name" value="beta-N-acetylhexosaminidase-like domain"/>
    <property type="match status" value="1"/>
</dbReference>
<keyword evidence="6" id="KW-0732">Signal</keyword>
<evidence type="ECO:0000256" key="6">
    <source>
        <dbReference type="SAM" id="SignalP"/>
    </source>
</evidence>
<keyword evidence="4 9" id="KW-0378">Hydrolase</keyword>
<dbReference type="Proteomes" id="UP000321927">
    <property type="component" value="Unassembled WGS sequence"/>
</dbReference>
<evidence type="ECO:0000256" key="5">
    <source>
        <dbReference type="ARBA" id="ARBA00023295"/>
    </source>
</evidence>
<feature type="domain" description="Glycoside hydrolase family 20 catalytic" evidence="7">
    <location>
        <begin position="163"/>
        <end position="275"/>
    </location>
</feature>
<dbReference type="GO" id="GO:0005975">
    <property type="term" value="P:carbohydrate metabolic process"/>
    <property type="evidence" value="ECO:0007669"/>
    <property type="project" value="InterPro"/>
</dbReference>
<evidence type="ECO:0000313" key="9">
    <source>
        <dbReference type="EMBL" id="PZX52111.1"/>
    </source>
</evidence>
<evidence type="ECO:0000259" key="8">
    <source>
        <dbReference type="Pfam" id="PF02838"/>
    </source>
</evidence>
<evidence type="ECO:0000256" key="2">
    <source>
        <dbReference type="ARBA" id="ARBA00006285"/>
    </source>
</evidence>
<dbReference type="PRINTS" id="PR00738">
    <property type="entry name" value="GLHYDRLASE20"/>
</dbReference>
<dbReference type="EC" id="3.2.1.52" evidence="3"/>
<dbReference type="EMBL" id="VORV01000015">
    <property type="protein sequence ID" value="TXD76125.1"/>
    <property type="molecule type" value="Genomic_DNA"/>
</dbReference>
<gene>
    <name evidence="10" type="ORF">ESW18_17810</name>
    <name evidence="9" type="ORF">LV84_03520</name>
</gene>
<dbReference type="Proteomes" id="UP000249115">
    <property type="component" value="Unassembled WGS sequence"/>
</dbReference>
<name>A0A2W7QVU4_9BACT</name>
<dbReference type="OrthoDB" id="9763537at2"/>
<dbReference type="InterPro" id="IPR025705">
    <property type="entry name" value="Beta_hexosaminidase_sua/sub"/>
</dbReference>
<dbReference type="EMBL" id="QKZU01000016">
    <property type="protein sequence ID" value="PZX52111.1"/>
    <property type="molecule type" value="Genomic_DNA"/>
</dbReference>
<protein>
    <recommendedName>
        <fullName evidence="3">beta-N-acetylhexosaminidase</fullName>
        <ecNumber evidence="3">3.2.1.52</ecNumber>
    </recommendedName>
</protein>
<dbReference type="GO" id="GO:0030203">
    <property type="term" value="P:glycosaminoglycan metabolic process"/>
    <property type="evidence" value="ECO:0007669"/>
    <property type="project" value="TreeGrafter"/>
</dbReference>
<evidence type="ECO:0000256" key="1">
    <source>
        <dbReference type="ARBA" id="ARBA00001231"/>
    </source>
</evidence>
<dbReference type="InterPro" id="IPR015882">
    <property type="entry name" value="HEX_bac_N"/>
</dbReference>
<dbReference type="RefSeq" id="WP_086502806.1">
    <property type="nucleotide sequence ID" value="NZ_MSSV01000020.1"/>
</dbReference>
<organism evidence="9 11">
    <name type="scientific">Algoriphagus ratkowskyi</name>
    <dbReference type="NCBI Taxonomy" id="57028"/>
    <lineage>
        <taxon>Bacteria</taxon>
        <taxon>Pseudomonadati</taxon>
        <taxon>Bacteroidota</taxon>
        <taxon>Cytophagia</taxon>
        <taxon>Cytophagales</taxon>
        <taxon>Cyclobacteriaceae</taxon>
        <taxon>Algoriphagus</taxon>
    </lineage>
</organism>
<feature type="domain" description="Beta-hexosaminidase bacterial type N-terminal" evidence="8">
    <location>
        <begin position="47"/>
        <end position="159"/>
    </location>
</feature>
<evidence type="ECO:0000256" key="3">
    <source>
        <dbReference type="ARBA" id="ARBA00012663"/>
    </source>
</evidence>
<dbReference type="PANTHER" id="PTHR22600:SF57">
    <property type="entry name" value="BETA-N-ACETYLHEXOSAMINIDASE"/>
    <property type="match status" value="1"/>
</dbReference>
<comment type="similarity">
    <text evidence="2">Belongs to the glycosyl hydrolase 20 family.</text>
</comment>
<dbReference type="InterPro" id="IPR015883">
    <property type="entry name" value="Glyco_hydro_20_cat"/>
</dbReference>
<reference evidence="9 11" key="1">
    <citation type="submission" date="2018-06" db="EMBL/GenBank/DDBJ databases">
        <title>Genomic Encyclopedia of Archaeal and Bacterial Type Strains, Phase II (KMG-II): from individual species to whole genera.</title>
        <authorList>
            <person name="Goeker M."/>
        </authorList>
    </citation>
    <scope>NUCLEOTIDE SEQUENCE [LARGE SCALE GENOMIC DNA]</scope>
    <source>
        <strain evidence="9 11">DSM 22686</strain>
    </source>
</reference>
<accession>A0A2W7QVU4</accession>
<dbReference type="GO" id="GO:0004563">
    <property type="term" value="F:beta-N-acetylhexosaminidase activity"/>
    <property type="evidence" value="ECO:0007669"/>
    <property type="project" value="UniProtKB-EC"/>
</dbReference>
<dbReference type="InterPro" id="IPR029018">
    <property type="entry name" value="Hex-like_dom2"/>
</dbReference>
<evidence type="ECO:0000313" key="11">
    <source>
        <dbReference type="Proteomes" id="UP000249115"/>
    </source>
</evidence>
<evidence type="ECO:0000259" key="7">
    <source>
        <dbReference type="Pfam" id="PF00728"/>
    </source>
</evidence>
<evidence type="ECO:0000313" key="10">
    <source>
        <dbReference type="EMBL" id="TXD76125.1"/>
    </source>
</evidence>
<dbReference type="GO" id="GO:0016020">
    <property type="term" value="C:membrane"/>
    <property type="evidence" value="ECO:0007669"/>
    <property type="project" value="TreeGrafter"/>
</dbReference>
<dbReference type="PANTHER" id="PTHR22600">
    <property type="entry name" value="BETA-HEXOSAMINIDASE"/>
    <property type="match status" value="1"/>
</dbReference>
<dbReference type="Gene3D" id="3.30.379.10">
    <property type="entry name" value="Chitobiase/beta-hexosaminidase domain 2-like"/>
    <property type="match status" value="1"/>
</dbReference>
<dbReference type="InterPro" id="IPR017853">
    <property type="entry name" value="GH"/>
</dbReference>
<comment type="catalytic activity">
    <reaction evidence="1">
        <text>Hydrolysis of terminal non-reducing N-acetyl-D-hexosamine residues in N-acetyl-beta-D-hexosaminides.</text>
        <dbReference type="EC" id="3.2.1.52"/>
    </reaction>
</comment>
<comment type="caution">
    <text evidence="9">The sequence shown here is derived from an EMBL/GenBank/DDBJ whole genome shotgun (WGS) entry which is preliminary data.</text>
</comment>
<dbReference type="Pfam" id="PF02838">
    <property type="entry name" value="Glyco_hydro_20b"/>
    <property type="match status" value="1"/>
</dbReference>
<feature type="signal peptide" evidence="6">
    <location>
        <begin position="1"/>
        <end position="22"/>
    </location>
</feature>
<proteinExistence type="inferred from homology"/>
<keyword evidence="5" id="KW-0326">Glycosidase</keyword>
<dbReference type="Gene3D" id="3.20.20.80">
    <property type="entry name" value="Glycosidases"/>
    <property type="match status" value="1"/>
</dbReference>
<dbReference type="AlphaFoldDB" id="A0A2W7QVU4"/>
<dbReference type="Pfam" id="PF00728">
    <property type="entry name" value="Glyco_hydro_20"/>
    <property type="match status" value="1"/>
</dbReference>
<dbReference type="SUPFAM" id="SSF51445">
    <property type="entry name" value="(Trans)glycosidases"/>
    <property type="match status" value="1"/>
</dbReference>
<sequence>MKIYLTLSLAWFTFLSIHQVNAQTSQPESIQFRTVHTIEELHNAPVKLIPYPSKVEWAKGFVELKGLGVLKTQELSPVLSAEMKEIASDFGLDAKSGMSVSFSLDQNISEEGYQLKVSSSEVKIVASTIAGQFYGLKTLRQLLIRTGEGIQLPLVTITDEPAFPMRGLMIDVGRNYQSMEKLKEQLDIMADYKMNVFQWHLTDRPSWRIESKAFPQLNDAAYQRPTREPGKFYTYDEIRELFEYAKSKQILIIPELDMPGHSDSFIAAMKFRMESQEGMAALEVILEEFFKEIPKEMAPIIHIGSDEVHVPNPEEFIERMVAKVESDGRKVMVWSPGLPAHDAAIRQSWGEMDTLKMKETSYAELDSRNSYVNNAEPMTFVNKLLFKPISATWKNNECLGGILCLWHDVKVDDSDDVFRNNPIYPGMLTYAWATWTADVIDVSKKYMITLPEIGSVEQEYFAVFEDYLLAHKERYFTDSTFPYLKQSDKKWELYGPVIGSEEASKMPDLTNLPVQDAVGNTLIIRDRFKQGGFYPEIQLGETVYARTFIHSDEKKSVEAWVNFETPLRANRTYGGIPEEGKWDSYGGEIWINGAALSAPNWENPGWKPSKSQGWGTPVDQEIPWRAEELYWNRKPTQLHLNKGWNEVLIAIPYQNDYQNCMVTFAPFDMEGLVFSPNKVK</sequence>
<reference evidence="10 12" key="2">
    <citation type="submission" date="2019-08" db="EMBL/GenBank/DDBJ databases">
        <title>Genome of Algoriphagus ratkowskyi IC026.</title>
        <authorList>
            <person name="Bowman J.P."/>
        </authorList>
    </citation>
    <scope>NUCLEOTIDE SEQUENCE [LARGE SCALE GENOMIC DNA]</scope>
    <source>
        <strain evidence="10 12">IC026</strain>
    </source>
</reference>